<dbReference type="PANTHER" id="PTHR43857">
    <property type="entry name" value="BLR7761 PROTEIN"/>
    <property type="match status" value="1"/>
</dbReference>
<protein>
    <submittedName>
        <fullName evidence="1">RidA family protein</fullName>
    </submittedName>
</protein>
<gene>
    <name evidence="1" type="ORF">ACF05T_12790</name>
</gene>
<comment type="caution">
    <text evidence="1">The sequence shown here is derived from an EMBL/GenBank/DDBJ whole genome shotgun (WGS) entry which is preliminary data.</text>
</comment>
<dbReference type="Proteomes" id="UP001603013">
    <property type="component" value="Unassembled WGS sequence"/>
</dbReference>
<dbReference type="CDD" id="cd06154">
    <property type="entry name" value="YjgF_YER057c_UK114_like_6"/>
    <property type="match status" value="1"/>
</dbReference>
<dbReference type="Pfam" id="PF01042">
    <property type="entry name" value="Ribonuc_L-PSP"/>
    <property type="match status" value="1"/>
</dbReference>
<name>A0ABW6YBD1_9ACTN</name>
<dbReference type="RefSeq" id="WP_391934323.1">
    <property type="nucleotide sequence ID" value="NZ_JBIBSM010000005.1"/>
</dbReference>
<dbReference type="EMBL" id="JBIBSM010000005">
    <property type="protein sequence ID" value="MFF8276969.1"/>
    <property type="molecule type" value="Genomic_DNA"/>
</dbReference>
<reference evidence="1 2" key="1">
    <citation type="submission" date="2024-10" db="EMBL/GenBank/DDBJ databases">
        <title>The Natural Products Discovery Center: Release of the First 8490 Sequenced Strains for Exploring Actinobacteria Biosynthetic Diversity.</title>
        <authorList>
            <person name="Kalkreuter E."/>
            <person name="Kautsar S.A."/>
            <person name="Yang D."/>
            <person name="Bader C.D."/>
            <person name="Teijaro C.N."/>
            <person name="Fluegel L."/>
            <person name="Davis C.M."/>
            <person name="Simpson J.R."/>
            <person name="Lauterbach L."/>
            <person name="Steele A.D."/>
            <person name="Gui C."/>
            <person name="Meng S."/>
            <person name="Li G."/>
            <person name="Viehrig K."/>
            <person name="Ye F."/>
            <person name="Su P."/>
            <person name="Kiefer A.F."/>
            <person name="Nichols A."/>
            <person name="Cepeda A.J."/>
            <person name="Yan W."/>
            <person name="Fan B."/>
            <person name="Jiang Y."/>
            <person name="Adhikari A."/>
            <person name="Zheng C.-J."/>
            <person name="Schuster L."/>
            <person name="Cowan T.M."/>
            <person name="Smanski M.J."/>
            <person name="Chevrette M.G."/>
            <person name="De Carvalho L.P.S."/>
            <person name="Shen B."/>
        </authorList>
    </citation>
    <scope>NUCLEOTIDE SEQUENCE [LARGE SCALE GENOMIC DNA]</scope>
    <source>
        <strain evidence="1 2">NPDC015755</strain>
    </source>
</reference>
<dbReference type="SUPFAM" id="SSF55298">
    <property type="entry name" value="YjgF-like"/>
    <property type="match status" value="1"/>
</dbReference>
<organism evidence="1 2">
    <name type="scientific">Streptomyces lateritius</name>
    <dbReference type="NCBI Taxonomy" id="67313"/>
    <lineage>
        <taxon>Bacteria</taxon>
        <taxon>Bacillati</taxon>
        <taxon>Actinomycetota</taxon>
        <taxon>Actinomycetes</taxon>
        <taxon>Kitasatosporales</taxon>
        <taxon>Streptomycetaceae</taxon>
        <taxon>Streptomyces</taxon>
    </lineage>
</organism>
<accession>A0ABW6YBD1</accession>
<dbReference type="PANTHER" id="PTHR43857:SF1">
    <property type="entry name" value="YJGH FAMILY PROTEIN"/>
    <property type="match status" value="1"/>
</dbReference>
<keyword evidence="2" id="KW-1185">Reference proteome</keyword>
<evidence type="ECO:0000313" key="2">
    <source>
        <dbReference type="Proteomes" id="UP001603013"/>
    </source>
</evidence>
<evidence type="ECO:0000313" key="1">
    <source>
        <dbReference type="EMBL" id="MFF8276969.1"/>
    </source>
</evidence>
<dbReference type="InterPro" id="IPR035959">
    <property type="entry name" value="RutC-like_sf"/>
</dbReference>
<proteinExistence type="predicted"/>
<sequence length="135" mass="14450">MDEVRQNVGSGSPLEPEIGFSRAVRVGRHVAVAGTAPIGEDGSTVGPGDVHAQTVRCLDIAERALRDAGASVEDVTRTRVMLTDITLWKEAARAHGERFAAVRPVTTFVEVSRFIDPDWLVEIEVDAVIGATPGF</sequence>
<dbReference type="InterPro" id="IPR006175">
    <property type="entry name" value="YjgF/YER057c/UK114"/>
</dbReference>
<dbReference type="Gene3D" id="3.30.1330.40">
    <property type="entry name" value="RutC-like"/>
    <property type="match status" value="1"/>
</dbReference>